<comment type="similarity">
    <text evidence="4">Belongs to the arginase family.</text>
</comment>
<dbReference type="SUPFAM" id="SSF52768">
    <property type="entry name" value="Arginase/deacetylase"/>
    <property type="match status" value="1"/>
</dbReference>
<keyword evidence="6" id="KW-1185">Reference proteome</keyword>
<reference evidence="5 6" key="1">
    <citation type="submission" date="2019-10" db="EMBL/GenBank/DDBJ databases">
        <title>Rubrobacter sp nov SCSIO 52090 isolated from a deep-sea sediment in the South China Sea.</title>
        <authorList>
            <person name="Chen R.W."/>
        </authorList>
    </citation>
    <scope>NUCLEOTIDE SEQUENCE [LARGE SCALE GENOMIC DNA]</scope>
    <source>
        <strain evidence="5 6">SCSIO 52909</strain>
    </source>
</reference>
<dbReference type="EMBL" id="CP045119">
    <property type="protein sequence ID" value="QIN84692.1"/>
    <property type="molecule type" value="Genomic_DNA"/>
</dbReference>
<dbReference type="PROSITE" id="PS51409">
    <property type="entry name" value="ARGINASE_2"/>
    <property type="match status" value="1"/>
</dbReference>
<gene>
    <name evidence="5" type="ORF">GBA63_20085</name>
</gene>
<dbReference type="AlphaFoldDB" id="A0A6G8QE20"/>
<proteinExistence type="inferred from homology"/>
<dbReference type="PANTHER" id="PTHR43782:SF3">
    <property type="entry name" value="ARGINASE"/>
    <property type="match status" value="1"/>
</dbReference>
<dbReference type="CDD" id="cd09999">
    <property type="entry name" value="Arginase-like_1"/>
    <property type="match status" value="1"/>
</dbReference>
<dbReference type="KEGG" id="rub:GBA63_20085"/>
<evidence type="ECO:0000256" key="3">
    <source>
        <dbReference type="ARBA" id="ARBA00023211"/>
    </source>
</evidence>
<evidence type="ECO:0000313" key="5">
    <source>
        <dbReference type="EMBL" id="QIN84692.1"/>
    </source>
</evidence>
<dbReference type="Pfam" id="PF00491">
    <property type="entry name" value="Arginase"/>
    <property type="match status" value="1"/>
</dbReference>
<evidence type="ECO:0000256" key="4">
    <source>
        <dbReference type="PROSITE-ProRule" id="PRU00742"/>
    </source>
</evidence>
<evidence type="ECO:0008006" key="7">
    <source>
        <dbReference type="Google" id="ProtNLM"/>
    </source>
</evidence>
<evidence type="ECO:0000313" key="6">
    <source>
        <dbReference type="Proteomes" id="UP000501452"/>
    </source>
</evidence>
<keyword evidence="3" id="KW-0464">Manganese</keyword>
<dbReference type="InterPro" id="IPR023696">
    <property type="entry name" value="Ureohydrolase_dom_sf"/>
</dbReference>
<dbReference type="RefSeq" id="WP_166179129.1">
    <property type="nucleotide sequence ID" value="NZ_CP045119.1"/>
</dbReference>
<sequence>MEGRQEVRLIAVPYDSGHRGLRMGAGPEHLLENGLGEALRTEGRSPSSTTVRPESGPLAEVATAFELDGLVSEQVRGALSGGELPLVLSGNCNASVGTLAGAGPAGLGILWFDAHADFNTPETTTTGFLDGMGLAIAVGHCWRAMAGGVPGFCPVPEENVVLAGIRDVGAAEKERLAASRVAVVDAGSIERGGSRVLAETLDALRARVGRIYVHLDLDVLDAKKVGRANGFASEGGLSAEDLEAALGLVRGRFDVAACGIASYDPTFDTSGRVMRAALSCVGALTGHAPRTS</sequence>
<accession>A0A6G8QE20</accession>
<dbReference type="Gene3D" id="3.40.800.10">
    <property type="entry name" value="Ureohydrolase domain"/>
    <property type="match status" value="1"/>
</dbReference>
<name>A0A6G8QE20_9ACTN</name>
<evidence type="ECO:0000256" key="1">
    <source>
        <dbReference type="ARBA" id="ARBA00022723"/>
    </source>
</evidence>
<protein>
    <recommendedName>
        <fullName evidence="7">Arginase</fullName>
    </recommendedName>
</protein>
<organism evidence="5 6">
    <name type="scientific">Rubrobacter tropicus</name>
    <dbReference type="NCBI Taxonomy" id="2653851"/>
    <lineage>
        <taxon>Bacteria</taxon>
        <taxon>Bacillati</taxon>
        <taxon>Actinomycetota</taxon>
        <taxon>Rubrobacteria</taxon>
        <taxon>Rubrobacterales</taxon>
        <taxon>Rubrobacteraceae</taxon>
        <taxon>Rubrobacter</taxon>
    </lineage>
</organism>
<dbReference type="Proteomes" id="UP000501452">
    <property type="component" value="Chromosome"/>
</dbReference>
<dbReference type="GO" id="GO:0005829">
    <property type="term" value="C:cytosol"/>
    <property type="evidence" value="ECO:0007669"/>
    <property type="project" value="TreeGrafter"/>
</dbReference>
<dbReference type="InterPro" id="IPR006035">
    <property type="entry name" value="Ureohydrolase"/>
</dbReference>
<dbReference type="GO" id="GO:0030145">
    <property type="term" value="F:manganese ion binding"/>
    <property type="evidence" value="ECO:0007669"/>
    <property type="project" value="TreeGrafter"/>
</dbReference>
<dbReference type="PANTHER" id="PTHR43782">
    <property type="entry name" value="ARGINASE"/>
    <property type="match status" value="1"/>
</dbReference>
<evidence type="ECO:0000256" key="2">
    <source>
        <dbReference type="ARBA" id="ARBA00022801"/>
    </source>
</evidence>
<dbReference type="GO" id="GO:0004053">
    <property type="term" value="F:arginase activity"/>
    <property type="evidence" value="ECO:0007669"/>
    <property type="project" value="TreeGrafter"/>
</dbReference>
<keyword evidence="2" id="KW-0378">Hydrolase</keyword>
<keyword evidence="1" id="KW-0479">Metal-binding</keyword>